<gene>
    <name evidence="2" type="ORF">VB776_04055</name>
</gene>
<organism evidence="2 3">
    <name type="scientific">Arcicella gelida</name>
    <dbReference type="NCBI Taxonomy" id="2984195"/>
    <lineage>
        <taxon>Bacteria</taxon>
        <taxon>Pseudomonadati</taxon>
        <taxon>Bacteroidota</taxon>
        <taxon>Cytophagia</taxon>
        <taxon>Cytophagales</taxon>
        <taxon>Flectobacillaceae</taxon>
        <taxon>Arcicella</taxon>
    </lineage>
</organism>
<dbReference type="Pfam" id="PF13460">
    <property type="entry name" value="NAD_binding_10"/>
    <property type="match status" value="1"/>
</dbReference>
<dbReference type="EMBL" id="JAYGIL010000004">
    <property type="protein sequence ID" value="MEA5402076.1"/>
    <property type="molecule type" value="Genomic_DNA"/>
</dbReference>
<reference evidence="2 3" key="1">
    <citation type="submission" date="2023-12" db="EMBL/GenBank/DDBJ databases">
        <title>Novel species of the genus Arcicella isolated from rivers.</title>
        <authorList>
            <person name="Lu H."/>
        </authorList>
    </citation>
    <scope>NUCLEOTIDE SEQUENCE [LARGE SCALE GENOMIC DNA]</scope>
    <source>
        <strain evidence="2 3">DC2W</strain>
    </source>
</reference>
<dbReference type="InterPro" id="IPR016040">
    <property type="entry name" value="NAD(P)-bd_dom"/>
</dbReference>
<dbReference type="PANTHER" id="PTHR43355:SF2">
    <property type="entry name" value="FLAVIN REDUCTASE (NADPH)"/>
    <property type="match status" value="1"/>
</dbReference>
<dbReference type="Proteomes" id="UP001303899">
    <property type="component" value="Unassembled WGS sequence"/>
</dbReference>
<dbReference type="InterPro" id="IPR036291">
    <property type="entry name" value="NAD(P)-bd_dom_sf"/>
</dbReference>
<dbReference type="InterPro" id="IPR051606">
    <property type="entry name" value="Polyketide_Oxido-like"/>
</dbReference>
<dbReference type="RefSeq" id="WP_323326276.1">
    <property type="nucleotide sequence ID" value="NZ_JAYGIL010000004.1"/>
</dbReference>
<dbReference type="SUPFAM" id="SSF51735">
    <property type="entry name" value="NAD(P)-binding Rossmann-fold domains"/>
    <property type="match status" value="1"/>
</dbReference>
<dbReference type="Gene3D" id="3.40.50.720">
    <property type="entry name" value="NAD(P)-binding Rossmann-like Domain"/>
    <property type="match status" value="1"/>
</dbReference>
<name>A0ABU5S0S9_9BACT</name>
<dbReference type="PANTHER" id="PTHR43355">
    <property type="entry name" value="FLAVIN REDUCTASE (NADPH)"/>
    <property type="match status" value="1"/>
</dbReference>
<evidence type="ECO:0000313" key="3">
    <source>
        <dbReference type="Proteomes" id="UP001303899"/>
    </source>
</evidence>
<evidence type="ECO:0000313" key="2">
    <source>
        <dbReference type="EMBL" id="MEA5402076.1"/>
    </source>
</evidence>
<comment type="caution">
    <text evidence="2">The sequence shown here is derived from an EMBL/GenBank/DDBJ whole genome shotgun (WGS) entry which is preliminary data.</text>
</comment>
<accession>A0ABU5S0S9</accession>
<proteinExistence type="predicted"/>
<keyword evidence="3" id="KW-1185">Reference proteome</keyword>
<protein>
    <submittedName>
        <fullName evidence="2">NAD(P)H-binding protein</fullName>
    </submittedName>
</protein>
<evidence type="ECO:0000259" key="1">
    <source>
        <dbReference type="Pfam" id="PF13460"/>
    </source>
</evidence>
<sequence length="219" mass="24993">MNNKILILGATGRTGKHLLNIALARGYEVSILVRDIQKIEIQSDKLRVFEGTPSDLSALTNAIENCSTVISALNISRKSDFPWAKLRTPKDFIEKSIENILYLSNQYPIKSLIIVSAWGVFETKSEIPWWFRLMIDYSNIKFGYEAHEQQEKLIKSSNLNWTIVRPVALTNFTKEHKVQISINSVPKPNLLISRKNLASFILDILETKTFVQQTLTISE</sequence>
<feature type="domain" description="NAD(P)-binding" evidence="1">
    <location>
        <begin position="9"/>
        <end position="207"/>
    </location>
</feature>